<dbReference type="InterPro" id="IPR032054">
    <property type="entry name" value="Cdt1_C"/>
</dbReference>
<dbReference type="Pfam" id="PF16679">
    <property type="entry name" value="CDT1_C"/>
    <property type="match status" value="1"/>
</dbReference>
<dbReference type="InterPro" id="IPR038090">
    <property type="entry name" value="Cdt1_C_WH_dom_sf"/>
</dbReference>
<keyword evidence="2" id="KW-0131">Cell cycle</keyword>
<feature type="region of interest" description="Disordered" evidence="3">
    <location>
        <begin position="546"/>
        <end position="615"/>
    </location>
</feature>
<gene>
    <name evidence="5" type="ORF">SRS1_15936</name>
</gene>
<feature type="compositionally biased region" description="Basic and acidic residues" evidence="3">
    <location>
        <begin position="89"/>
        <end position="101"/>
    </location>
</feature>
<evidence type="ECO:0000256" key="1">
    <source>
        <dbReference type="ARBA" id="ARBA00008356"/>
    </source>
</evidence>
<organism evidence="5 6">
    <name type="scientific">Sporisorium reilianum f. sp. reilianum</name>
    <dbReference type="NCBI Taxonomy" id="72559"/>
    <lineage>
        <taxon>Eukaryota</taxon>
        <taxon>Fungi</taxon>
        <taxon>Dikarya</taxon>
        <taxon>Basidiomycota</taxon>
        <taxon>Ustilaginomycotina</taxon>
        <taxon>Ustilaginomycetes</taxon>
        <taxon>Ustilaginales</taxon>
        <taxon>Ustilaginaceae</taxon>
        <taxon>Sporisorium</taxon>
    </lineage>
</organism>
<reference evidence="5 6" key="1">
    <citation type="submission" date="2017-02" db="EMBL/GenBank/DDBJ databases">
        <authorList>
            <person name="Peterson S.W."/>
        </authorList>
    </citation>
    <scope>NUCLEOTIDE SEQUENCE [LARGE SCALE GENOMIC DNA]</scope>
    <source>
        <strain evidence="5 6">SRS1_H2-8</strain>
    </source>
</reference>
<evidence type="ECO:0000256" key="2">
    <source>
        <dbReference type="ARBA" id="ARBA00023306"/>
    </source>
</evidence>
<feature type="region of interest" description="Disordered" evidence="3">
    <location>
        <begin position="318"/>
        <end position="350"/>
    </location>
</feature>
<feature type="compositionally biased region" description="Basic and acidic residues" evidence="3">
    <location>
        <begin position="665"/>
        <end position="674"/>
    </location>
</feature>
<sequence length="1050" mass="111060">MAPNRGIAAHFAASKASISRTTRSVKSKSVQNVAKPVPATDVAPPPPSRQPAPAASSSSTCSAPAAVEPKAPTTPKKATPRRQTRTRLRTPDEGEVDRIMAENESLLQSSPSSRLASFAAEEKPLELLGTPPTTPRTSARSTSRLSPLLEPSHTSPISVRTDPDTNKMYLMLSRSPSKTSSSSSTAAGSTSSPTKRKLATPPKSTSPTKTPRTLDATPRRLITGEAETLGTEEEDGLVLTPGRAKGTRVMLGSPSKSPLLSKLGDTPRGQALRRIVDEDDEGYITPRGVRQRPKGMTLPPMATQNAAAVFRGAPLPASSSAPSLSRLKTLSQPASSSSSLSSSSAGLTHSEIDPFADEDATELPTPKHALSSDLALPSFYSSLMTLHVALEHALVVHLATAGCASATLESSSAHPSSSDESDPDQPPHTPRKRTKTVRLPNLISYTALRPLVERSGGRRLGPTELKRLASIWGDFRRSHDDADEVRGLGFIVSKTRSMDARTGRRALDWGIGIELEIKRTVRARTPPTQVNFGGVEVHSPVPTAVEGFDESVTGTPKMPVRFSTPPPSSSERKVARSPYVASSPLLASPRRKGRAASPTPASPKTRSSVGSAKAREGMSVVAMWNNGLETRKAEVGRRLRERCARYHQLWLDEKGISVPLAPAPVKKEPIEHEPSTPSSRRTPKHEQQVVGLGIASAADSDDDDDDGDAGGRSMPRQAIMGAGGLLTPSATRSGGRRVGKRTFHMDASELDRDGLVSSGEDDDDEVSLAGPAALHGKQSLIDEVSGSVVRGSTSMPQLRASSSATIAASKQEDVSGLPAEGEMLHAWHRDFPLDDPRTVKPVPLAVLPSLTATLATPHRNKDPSTAADPSTPQKPVKFIPAIPLAPSTPAASSTAGLSLRERIAAKEQLRRTASLPSLADASTSTLTPMQALSQRALVSRLPELCSILFMLFSNGTTLSSTGIARSPTIPMHDLLAKLGKSVKIQLSARECRTAIDVLEKIAPGFLVVIGAGDGGGGGKEYVRLGNNGQTGALWRLNEVRARIAAELNGK</sequence>
<feature type="region of interest" description="Disordered" evidence="3">
    <location>
        <begin position="1"/>
        <end position="266"/>
    </location>
</feature>
<feature type="compositionally biased region" description="Polar residues" evidence="3">
    <location>
        <begin position="16"/>
        <end position="32"/>
    </location>
</feature>
<evidence type="ECO:0000259" key="4">
    <source>
        <dbReference type="Pfam" id="PF16679"/>
    </source>
</evidence>
<feature type="domain" description="DNA replication factor Cdt1 C-terminal" evidence="4">
    <location>
        <begin position="898"/>
        <end position="1009"/>
    </location>
</feature>
<dbReference type="Gene3D" id="1.10.10.1420">
    <property type="entry name" value="DNA replication factor Cdt1, C-terminal WH domain"/>
    <property type="match status" value="1"/>
</dbReference>
<evidence type="ECO:0000313" key="6">
    <source>
        <dbReference type="Proteomes" id="UP000239563"/>
    </source>
</evidence>
<name>A0A2N8UJK2_9BASI</name>
<feature type="compositionally biased region" description="Low complexity" evidence="3">
    <location>
        <begin position="335"/>
        <end position="344"/>
    </location>
</feature>
<feature type="compositionally biased region" description="Basic residues" evidence="3">
    <location>
        <begin position="78"/>
        <end position="88"/>
    </location>
</feature>
<comment type="similarity">
    <text evidence="1">Belongs to the Cdt1 family.</text>
</comment>
<feature type="compositionally biased region" description="Low complexity" evidence="3">
    <location>
        <begin position="251"/>
        <end position="264"/>
    </location>
</feature>
<dbReference type="AlphaFoldDB" id="A0A2N8UJK2"/>
<feature type="compositionally biased region" description="Acidic residues" evidence="3">
    <location>
        <begin position="699"/>
        <end position="708"/>
    </location>
</feature>
<evidence type="ECO:0000256" key="3">
    <source>
        <dbReference type="SAM" id="MobiDB-lite"/>
    </source>
</evidence>
<feature type="compositionally biased region" description="Low complexity" evidence="3">
    <location>
        <begin position="173"/>
        <end position="193"/>
    </location>
</feature>
<feature type="compositionally biased region" description="Low complexity" evidence="3">
    <location>
        <begin position="126"/>
        <end position="149"/>
    </location>
</feature>
<feature type="compositionally biased region" description="Low complexity" evidence="3">
    <location>
        <begin position="318"/>
        <end position="327"/>
    </location>
</feature>
<accession>A0A2N8UJK2</accession>
<dbReference type="Proteomes" id="UP000239563">
    <property type="component" value="Chromosome XV"/>
</dbReference>
<dbReference type="EMBL" id="LT795068">
    <property type="protein sequence ID" value="SJX65115.1"/>
    <property type="molecule type" value="Genomic_DNA"/>
</dbReference>
<proteinExistence type="inferred from homology"/>
<feature type="compositionally biased region" description="Low complexity" evidence="3">
    <location>
        <begin position="51"/>
        <end position="77"/>
    </location>
</feature>
<feature type="region of interest" description="Disordered" evidence="3">
    <location>
        <begin position="853"/>
        <end position="876"/>
    </location>
</feature>
<protein>
    <recommendedName>
        <fullName evidence="4">DNA replication factor Cdt1 C-terminal domain-containing protein</fullName>
    </recommendedName>
</protein>
<feature type="compositionally biased region" description="Low complexity" evidence="3">
    <location>
        <begin position="33"/>
        <end position="42"/>
    </location>
</feature>
<feature type="region of interest" description="Disordered" evidence="3">
    <location>
        <begin position="409"/>
        <end position="435"/>
    </location>
</feature>
<evidence type="ECO:0000313" key="5">
    <source>
        <dbReference type="EMBL" id="SJX65115.1"/>
    </source>
</evidence>
<feature type="compositionally biased region" description="Low complexity" evidence="3">
    <location>
        <begin position="200"/>
        <end position="211"/>
    </location>
</feature>
<feature type="compositionally biased region" description="Polar residues" evidence="3">
    <location>
        <begin position="105"/>
        <end position="115"/>
    </location>
</feature>
<feature type="region of interest" description="Disordered" evidence="3">
    <location>
        <begin position="664"/>
        <end position="746"/>
    </location>
</feature>